<dbReference type="STRING" id="1745343.A0A2J6PG43"/>
<feature type="transmembrane region" description="Helical" evidence="9">
    <location>
        <begin position="124"/>
        <end position="144"/>
    </location>
</feature>
<feature type="transmembrane region" description="Helical" evidence="9">
    <location>
        <begin position="69"/>
        <end position="91"/>
    </location>
</feature>
<dbReference type="PANTHER" id="PTHR46187">
    <property type="entry name" value="ALKALINE CERAMIDASE 3"/>
    <property type="match status" value="1"/>
</dbReference>
<evidence type="ECO:0000256" key="9">
    <source>
        <dbReference type="SAM" id="Phobius"/>
    </source>
</evidence>
<feature type="binding site" evidence="8">
    <location>
        <position position="253"/>
    </location>
    <ligand>
        <name>Zn(2+)</name>
        <dbReference type="ChEBI" id="CHEBI:29105"/>
        <note>catalytic</note>
    </ligand>
</feature>
<evidence type="ECO:0000256" key="1">
    <source>
        <dbReference type="ARBA" id="ARBA00004141"/>
    </source>
</evidence>
<keyword evidence="3 9" id="KW-0812">Transmembrane</keyword>
<keyword evidence="4" id="KW-0378">Hydrolase</keyword>
<keyword evidence="5 9" id="KW-1133">Transmembrane helix</keyword>
<evidence type="ECO:0000256" key="2">
    <source>
        <dbReference type="ARBA" id="ARBA00009780"/>
    </source>
</evidence>
<keyword evidence="8" id="KW-0862">Zinc</keyword>
<keyword evidence="7" id="KW-0106">Calcium</keyword>
<dbReference type="GO" id="GO:0046514">
    <property type="term" value="P:ceramide catabolic process"/>
    <property type="evidence" value="ECO:0007669"/>
    <property type="project" value="TreeGrafter"/>
</dbReference>
<feature type="transmembrane region" description="Helical" evidence="9">
    <location>
        <begin position="207"/>
        <end position="227"/>
    </location>
</feature>
<feature type="transmembrane region" description="Helical" evidence="9">
    <location>
        <begin position="254"/>
        <end position="273"/>
    </location>
</feature>
<protein>
    <submittedName>
        <fullName evidence="10">Putative alkaline dihydroceramidase Ydc1</fullName>
    </submittedName>
</protein>
<evidence type="ECO:0000256" key="7">
    <source>
        <dbReference type="PIRSR" id="PIRSR608901-1"/>
    </source>
</evidence>
<evidence type="ECO:0000256" key="8">
    <source>
        <dbReference type="PIRSR" id="PIRSR608901-2"/>
    </source>
</evidence>
<sequence>MHFYLPSFPYPPSGEGYWGAATSTINWCEEDYYATIYSAEIVNTLTNLMFVFLAWKGISSCIRYGHERVFLIGFLGYLSIAIGSICFHSSLKYSMQLLDELSMIYSTCIMVYALFSYRQSTQACIALFLALLFLAMFITGYYYYIKNPVFHQRMFALLTAVVTFRSMWIMESVLRPSRRAKRGGAASVSDAEQARIDRRDAQILKTMWTMIACGLSGMAIGFLIWRLDTVFCGTLRRWRRDIGLPWGILLEGHGWWHIFTGIAGYFNLTRLIWLRYCLEGKQDDVQLAWPSLFTSMPVVVRAERKTTKSN</sequence>
<evidence type="ECO:0000256" key="4">
    <source>
        <dbReference type="ARBA" id="ARBA00022801"/>
    </source>
</evidence>
<dbReference type="Pfam" id="PF05875">
    <property type="entry name" value="Ceramidase"/>
    <property type="match status" value="1"/>
</dbReference>
<evidence type="ECO:0000256" key="5">
    <source>
        <dbReference type="ARBA" id="ARBA00022989"/>
    </source>
</evidence>
<evidence type="ECO:0000313" key="11">
    <source>
        <dbReference type="Proteomes" id="UP000235672"/>
    </source>
</evidence>
<name>A0A2J6PG43_9HELO</name>
<comment type="cofactor">
    <cofactor evidence="8">
        <name>Zn(2+)</name>
        <dbReference type="ChEBI" id="CHEBI:29105"/>
    </cofactor>
</comment>
<evidence type="ECO:0000256" key="6">
    <source>
        <dbReference type="ARBA" id="ARBA00023136"/>
    </source>
</evidence>
<feature type="binding site" evidence="7">
    <location>
        <position position="40"/>
    </location>
    <ligand>
        <name>Ca(2+)</name>
        <dbReference type="ChEBI" id="CHEBI:29108"/>
    </ligand>
</feature>
<evidence type="ECO:0000256" key="3">
    <source>
        <dbReference type="ARBA" id="ARBA00022692"/>
    </source>
</evidence>
<dbReference type="PANTHER" id="PTHR46187:SF3">
    <property type="entry name" value="ALKALINE CERAMIDASE 3"/>
    <property type="match status" value="1"/>
</dbReference>
<feature type="transmembrane region" description="Helical" evidence="9">
    <location>
        <begin position="150"/>
        <end position="170"/>
    </location>
</feature>
<dbReference type="AlphaFoldDB" id="A0A2J6PG43"/>
<evidence type="ECO:0000313" key="10">
    <source>
        <dbReference type="EMBL" id="PMD13025.1"/>
    </source>
</evidence>
<dbReference type="OrthoDB" id="187171at2759"/>
<dbReference type="EMBL" id="KZ613537">
    <property type="protein sequence ID" value="PMD13025.1"/>
    <property type="molecule type" value="Genomic_DNA"/>
</dbReference>
<dbReference type="GO" id="GO:0046513">
    <property type="term" value="P:ceramide biosynthetic process"/>
    <property type="evidence" value="ECO:0007669"/>
    <property type="project" value="TreeGrafter"/>
</dbReference>
<dbReference type="Proteomes" id="UP000235672">
    <property type="component" value="Unassembled WGS sequence"/>
</dbReference>
<feature type="binding site" evidence="7">
    <location>
        <position position="29"/>
    </location>
    <ligand>
        <name>Ca(2+)</name>
        <dbReference type="ChEBI" id="CHEBI:29108"/>
    </ligand>
</feature>
<feature type="binding site" evidence="7">
    <location>
        <position position="27"/>
    </location>
    <ligand>
        <name>Ca(2+)</name>
        <dbReference type="ChEBI" id="CHEBI:29108"/>
    </ligand>
</feature>
<feature type="transmembrane region" description="Helical" evidence="9">
    <location>
        <begin position="36"/>
        <end position="57"/>
    </location>
</feature>
<keyword evidence="7" id="KW-0479">Metal-binding</keyword>
<feature type="binding site" evidence="8">
    <location>
        <position position="88"/>
    </location>
    <ligand>
        <name>Zn(2+)</name>
        <dbReference type="ChEBI" id="CHEBI:29105"/>
        <note>catalytic</note>
    </ligand>
</feature>
<dbReference type="InterPro" id="IPR008901">
    <property type="entry name" value="ACER"/>
</dbReference>
<organism evidence="10 11">
    <name type="scientific">Hyaloscypha hepaticicola</name>
    <dbReference type="NCBI Taxonomy" id="2082293"/>
    <lineage>
        <taxon>Eukaryota</taxon>
        <taxon>Fungi</taxon>
        <taxon>Dikarya</taxon>
        <taxon>Ascomycota</taxon>
        <taxon>Pezizomycotina</taxon>
        <taxon>Leotiomycetes</taxon>
        <taxon>Helotiales</taxon>
        <taxon>Hyaloscyphaceae</taxon>
        <taxon>Hyaloscypha</taxon>
    </lineage>
</organism>
<gene>
    <name evidence="10" type="ORF">NA56DRAFT_652053</name>
</gene>
<proteinExistence type="inferred from homology"/>
<comment type="similarity">
    <text evidence="2">Belongs to the alkaline ceramidase family.</text>
</comment>
<dbReference type="GO" id="GO:0046872">
    <property type="term" value="F:metal ion binding"/>
    <property type="evidence" value="ECO:0007669"/>
    <property type="project" value="UniProtKB-KW"/>
</dbReference>
<feature type="binding site" evidence="8">
    <location>
        <position position="257"/>
    </location>
    <ligand>
        <name>Zn(2+)</name>
        <dbReference type="ChEBI" id="CHEBI:29105"/>
        <note>catalytic</note>
    </ligand>
</feature>
<accession>A0A2J6PG43</accession>
<comment type="subcellular location">
    <subcellularLocation>
        <location evidence="1">Membrane</location>
        <topology evidence="1">Multi-pass membrane protein</topology>
    </subcellularLocation>
</comment>
<reference evidence="10 11" key="1">
    <citation type="submission" date="2016-05" db="EMBL/GenBank/DDBJ databases">
        <title>A degradative enzymes factory behind the ericoid mycorrhizal symbiosis.</title>
        <authorList>
            <consortium name="DOE Joint Genome Institute"/>
            <person name="Martino E."/>
            <person name="Morin E."/>
            <person name="Grelet G."/>
            <person name="Kuo A."/>
            <person name="Kohler A."/>
            <person name="Daghino S."/>
            <person name="Barry K."/>
            <person name="Choi C."/>
            <person name="Cichocki N."/>
            <person name="Clum A."/>
            <person name="Copeland A."/>
            <person name="Hainaut M."/>
            <person name="Haridas S."/>
            <person name="Labutti K."/>
            <person name="Lindquist E."/>
            <person name="Lipzen A."/>
            <person name="Khouja H.-R."/>
            <person name="Murat C."/>
            <person name="Ohm R."/>
            <person name="Olson A."/>
            <person name="Spatafora J."/>
            <person name="Veneault-Fourrey C."/>
            <person name="Henrissat B."/>
            <person name="Grigoriev I."/>
            <person name="Martin F."/>
            <person name="Perotto S."/>
        </authorList>
    </citation>
    <scope>NUCLEOTIDE SEQUENCE [LARGE SCALE GENOMIC DNA]</scope>
    <source>
        <strain evidence="10 11">UAMH 7357</strain>
    </source>
</reference>
<keyword evidence="11" id="KW-1185">Reference proteome</keyword>
<keyword evidence="6 9" id="KW-0472">Membrane</keyword>
<feature type="transmembrane region" description="Helical" evidence="9">
    <location>
        <begin position="97"/>
        <end position="117"/>
    </location>
</feature>
<dbReference type="GO" id="GO:0016811">
    <property type="term" value="F:hydrolase activity, acting on carbon-nitrogen (but not peptide) bonds, in linear amides"/>
    <property type="evidence" value="ECO:0007669"/>
    <property type="project" value="InterPro"/>
</dbReference>
<dbReference type="GO" id="GO:0005789">
    <property type="term" value="C:endoplasmic reticulum membrane"/>
    <property type="evidence" value="ECO:0007669"/>
    <property type="project" value="TreeGrafter"/>
</dbReference>